<dbReference type="AlphaFoldDB" id="A0A7H1B2C0"/>
<reference evidence="2 3" key="1">
    <citation type="submission" date="2020-09" db="EMBL/GenBank/DDBJ databases">
        <title>A novel species.</title>
        <authorList>
            <person name="Gao J."/>
        </authorList>
    </citation>
    <scope>NUCLEOTIDE SEQUENCE [LARGE SCALE GENOMIC DNA]</scope>
    <source>
        <strain evidence="2 3">CRXT-Y-14</strain>
    </source>
</reference>
<name>A0A7H1B2C0_9ACTN</name>
<feature type="transmembrane region" description="Helical" evidence="1">
    <location>
        <begin position="42"/>
        <end position="59"/>
    </location>
</feature>
<protein>
    <submittedName>
        <fullName evidence="2">Uncharacterized protein</fullName>
    </submittedName>
</protein>
<dbReference type="Proteomes" id="UP000516428">
    <property type="component" value="Chromosome"/>
</dbReference>
<keyword evidence="1" id="KW-1133">Transmembrane helix</keyword>
<dbReference type="RefSeq" id="WP_188335630.1">
    <property type="nucleotide sequence ID" value="NZ_CP061281.1"/>
</dbReference>
<dbReference type="KEGG" id="sxn:IAG42_04040"/>
<proteinExistence type="predicted"/>
<dbReference type="EMBL" id="CP061281">
    <property type="protein sequence ID" value="QNS02875.1"/>
    <property type="molecule type" value="Genomic_DNA"/>
</dbReference>
<accession>A0A7H1B2C0</accession>
<feature type="transmembrane region" description="Helical" evidence="1">
    <location>
        <begin position="71"/>
        <end position="89"/>
    </location>
</feature>
<feature type="transmembrane region" description="Helical" evidence="1">
    <location>
        <begin position="6"/>
        <end position="30"/>
    </location>
</feature>
<evidence type="ECO:0000256" key="1">
    <source>
        <dbReference type="SAM" id="Phobius"/>
    </source>
</evidence>
<evidence type="ECO:0000313" key="2">
    <source>
        <dbReference type="EMBL" id="QNS02875.1"/>
    </source>
</evidence>
<keyword evidence="3" id="KW-1185">Reference proteome</keyword>
<gene>
    <name evidence="2" type="ORF">IAG42_04040</name>
</gene>
<evidence type="ECO:0000313" key="3">
    <source>
        <dbReference type="Proteomes" id="UP000516428"/>
    </source>
</evidence>
<keyword evidence="1" id="KW-0812">Transmembrane</keyword>
<sequence>MHLFIAVFGMLVAALMAASGVAALARGWVLPLNRGRVLRTRLYGAGQLVVAVALCWQMAVLTRLVPRPDSAPTLAGSALLLIGLFMIMFSQRIGGGRSRSGAA</sequence>
<keyword evidence="1" id="KW-0472">Membrane</keyword>
<organism evidence="2 3">
    <name type="scientific">Streptomyces xanthii</name>
    <dbReference type="NCBI Taxonomy" id="2768069"/>
    <lineage>
        <taxon>Bacteria</taxon>
        <taxon>Bacillati</taxon>
        <taxon>Actinomycetota</taxon>
        <taxon>Actinomycetes</taxon>
        <taxon>Kitasatosporales</taxon>
        <taxon>Streptomycetaceae</taxon>
        <taxon>Streptomyces</taxon>
    </lineage>
</organism>